<dbReference type="Proteomes" id="UP000322244">
    <property type="component" value="Unassembled WGS sequence"/>
</dbReference>
<feature type="region of interest" description="Disordered" evidence="6">
    <location>
        <begin position="1"/>
        <end position="20"/>
    </location>
</feature>
<dbReference type="PANTHER" id="PTHR42978">
    <property type="entry name" value="QUORUM-QUENCHING LACTONASE YTNP-RELATED-RELATED"/>
    <property type="match status" value="1"/>
</dbReference>
<organism evidence="7 8">
    <name type="scientific">Antrihabitans cavernicola</name>
    <dbReference type="NCBI Taxonomy" id="2495913"/>
    <lineage>
        <taxon>Bacteria</taxon>
        <taxon>Bacillati</taxon>
        <taxon>Actinomycetota</taxon>
        <taxon>Actinomycetes</taxon>
        <taxon>Mycobacteriales</taxon>
        <taxon>Nocardiaceae</taxon>
        <taxon>Antrihabitans</taxon>
    </lineage>
</organism>
<evidence type="ECO:0000256" key="1">
    <source>
        <dbReference type="ARBA" id="ARBA00001947"/>
    </source>
</evidence>
<evidence type="ECO:0000256" key="4">
    <source>
        <dbReference type="ARBA" id="ARBA00022801"/>
    </source>
</evidence>
<accession>A0A5A7S5H2</accession>
<keyword evidence="5" id="KW-0862">Zinc</keyword>
<dbReference type="Gene3D" id="3.60.15.10">
    <property type="entry name" value="Ribonuclease Z/Hydroxyacylglutathione hydrolase-like"/>
    <property type="match status" value="1"/>
</dbReference>
<dbReference type="AlphaFoldDB" id="A0A5A7S5H2"/>
<dbReference type="InterPro" id="IPR036866">
    <property type="entry name" value="RibonucZ/Hydroxyglut_hydro"/>
</dbReference>
<keyword evidence="3" id="KW-0479">Metal-binding</keyword>
<gene>
    <name evidence="7" type="ORF">FOY51_22670</name>
</gene>
<name>A0A5A7S5H2_9NOCA</name>
<evidence type="ECO:0000256" key="5">
    <source>
        <dbReference type="ARBA" id="ARBA00022833"/>
    </source>
</evidence>
<evidence type="ECO:0008006" key="9">
    <source>
        <dbReference type="Google" id="ProtNLM"/>
    </source>
</evidence>
<evidence type="ECO:0000256" key="3">
    <source>
        <dbReference type="ARBA" id="ARBA00022723"/>
    </source>
</evidence>
<keyword evidence="8" id="KW-1185">Reference proteome</keyword>
<dbReference type="GO" id="GO:0046872">
    <property type="term" value="F:metal ion binding"/>
    <property type="evidence" value="ECO:0007669"/>
    <property type="project" value="UniProtKB-KW"/>
</dbReference>
<dbReference type="GO" id="GO:0016787">
    <property type="term" value="F:hydrolase activity"/>
    <property type="evidence" value="ECO:0007669"/>
    <property type="project" value="UniProtKB-KW"/>
</dbReference>
<keyword evidence="4" id="KW-0378">Hydrolase</keyword>
<sequence>MTTVQPAKKKSTTTAKSQTVRPIPEFDGVHSVWPRGDRLQAVRDAAAKYRERFVSQGEVSAIKTFDIVAAPYPSRFAFQGYNVSINPFITIINRMFVIQFEGFDGKPKTLVWEPTVPAGSAESPFYHKLDEFSKKLKADKLFVKYLNDPDKVLQQLGLTNDDVDYISFDHLHVQDVRMIVGSDRVIEGETEPRKPLFPNAKLLVHRKELGTFESMHPMQWAWYVENGMDGVPADRLEVFDGDVELGVGVSLLWTPGHTDGNHSLVVNTPDDVWVSSENGMAPDSWQPELSKIPGVRAQAEFYGREVVLNSNTLEDSLDQYDSMVKEKTLASPSPRDPKWLQIIPSSECASHKRQWPVIPTFSHGGLDYGTIRSHKPS</sequence>
<dbReference type="EMBL" id="VLNY01000015">
    <property type="protein sequence ID" value="KAA0019451.1"/>
    <property type="molecule type" value="Genomic_DNA"/>
</dbReference>
<dbReference type="RefSeq" id="WP_149432547.1">
    <property type="nucleotide sequence ID" value="NZ_VLNY01000015.1"/>
</dbReference>
<comment type="caution">
    <text evidence="7">The sequence shown here is derived from an EMBL/GenBank/DDBJ whole genome shotgun (WGS) entry which is preliminary data.</text>
</comment>
<dbReference type="OrthoDB" id="3196337at2"/>
<evidence type="ECO:0000256" key="6">
    <source>
        <dbReference type="SAM" id="MobiDB-lite"/>
    </source>
</evidence>
<reference evidence="7 8" key="1">
    <citation type="submission" date="2019-07" db="EMBL/GenBank/DDBJ databases">
        <title>Rhodococcus cavernicolus sp. nov., isolated from a cave.</title>
        <authorList>
            <person name="Lee S.D."/>
        </authorList>
    </citation>
    <scope>NUCLEOTIDE SEQUENCE [LARGE SCALE GENOMIC DNA]</scope>
    <source>
        <strain evidence="7 8">C1-24</strain>
    </source>
</reference>
<comment type="similarity">
    <text evidence="2">Belongs to the metallo-beta-lactamase superfamily.</text>
</comment>
<dbReference type="SUPFAM" id="SSF56281">
    <property type="entry name" value="Metallo-hydrolase/oxidoreductase"/>
    <property type="match status" value="1"/>
</dbReference>
<comment type="cofactor">
    <cofactor evidence="1">
        <name>Zn(2+)</name>
        <dbReference type="ChEBI" id="CHEBI:29105"/>
    </cofactor>
</comment>
<proteinExistence type="inferred from homology"/>
<dbReference type="PANTHER" id="PTHR42978:SF7">
    <property type="entry name" value="METALLO-HYDROLASE RV2300C-RELATED"/>
    <property type="match status" value="1"/>
</dbReference>
<evidence type="ECO:0000256" key="2">
    <source>
        <dbReference type="ARBA" id="ARBA00007749"/>
    </source>
</evidence>
<protein>
    <recommendedName>
        <fullName evidence="9">N-acyl homoserine lactonase family protein</fullName>
    </recommendedName>
</protein>
<evidence type="ECO:0000313" key="8">
    <source>
        <dbReference type="Proteomes" id="UP000322244"/>
    </source>
</evidence>
<evidence type="ECO:0000313" key="7">
    <source>
        <dbReference type="EMBL" id="KAA0019451.1"/>
    </source>
</evidence>
<dbReference type="InterPro" id="IPR051013">
    <property type="entry name" value="MBL_superfamily_lactonases"/>
</dbReference>